<dbReference type="UniPathway" id="UPA00159">
    <property type="reaction ID" value="UER00275"/>
</dbReference>
<proteinExistence type="inferred from homology"/>
<feature type="domain" description="Aspartate/glutamate/uridylate kinase" evidence="6">
    <location>
        <begin position="2"/>
        <end position="106"/>
    </location>
</feature>
<gene>
    <name evidence="7" type="ORF">Taro_038234</name>
</gene>
<reference evidence="7" key="1">
    <citation type="submission" date="2017-07" db="EMBL/GenBank/DDBJ databases">
        <title>Taro Niue Genome Assembly and Annotation.</title>
        <authorList>
            <person name="Atibalentja N."/>
            <person name="Keating K."/>
            <person name="Fields C.J."/>
        </authorList>
    </citation>
    <scope>NUCLEOTIDE SEQUENCE</scope>
    <source>
        <strain evidence="7">Niue_2</strain>
        <tissue evidence="7">Leaf</tissue>
    </source>
</reference>
<evidence type="ECO:0000313" key="7">
    <source>
        <dbReference type="EMBL" id="MQM05422.1"/>
    </source>
</evidence>
<comment type="similarity">
    <text evidence="2">Belongs to the UMP kinase family.</text>
</comment>
<keyword evidence="4" id="KW-0665">Pyrimidine biosynthesis</keyword>
<keyword evidence="8" id="KW-1185">Reference proteome</keyword>
<dbReference type="EMBL" id="NMUH01003410">
    <property type="protein sequence ID" value="MQM05422.1"/>
    <property type="molecule type" value="Genomic_DNA"/>
</dbReference>
<evidence type="ECO:0000256" key="3">
    <source>
        <dbReference type="ARBA" id="ARBA00012899"/>
    </source>
</evidence>
<comment type="pathway">
    <text evidence="1">Pyrimidine metabolism; CTP biosynthesis via de novo pathway; UDP from UMP (UMPK route): step 1/1.</text>
</comment>
<accession>A0A843W650</accession>
<dbReference type="InterPro" id="IPR001048">
    <property type="entry name" value="Asp/Glu/Uridylate_kinase"/>
</dbReference>
<evidence type="ECO:0000259" key="6">
    <source>
        <dbReference type="Pfam" id="PF00696"/>
    </source>
</evidence>
<dbReference type="PANTHER" id="PTHR42833">
    <property type="entry name" value="URIDYLATE KINASE"/>
    <property type="match status" value="1"/>
</dbReference>
<dbReference type="Gene3D" id="3.40.1160.10">
    <property type="entry name" value="Acetylglutamate kinase-like"/>
    <property type="match status" value="1"/>
</dbReference>
<comment type="caution">
    <text evidence="7">The sequence shown here is derived from an EMBL/GenBank/DDBJ whole genome shotgun (WGS) entry which is preliminary data.</text>
</comment>
<dbReference type="Proteomes" id="UP000652761">
    <property type="component" value="Unassembled WGS sequence"/>
</dbReference>
<dbReference type="InterPro" id="IPR036393">
    <property type="entry name" value="AceGlu_kinase-like_sf"/>
</dbReference>
<dbReference type="GO" id="GO:0044210">
    <property type="term" value="P:'de novo' CTP biosynthetic process"/>
    <property type="evidence" value="ECO:0007669"/>
    <property type="project" value="UniProtKB-UniPathway"/>
</dbReference>
<organism evidence="7 8">
    <name type="scientific">Colocasia esculenta</name>
    <name type="common">Wild taro</name>
    <name type="synonym">Arum esculentum</name>
    <dbReference type="NCBI Taxonomy" id="4460"/>
    <lineage>
        <taxon>Eukaryota</taxon>
        <taxon>Viridiplantae</taxon>
        <taxon>Streptophyta</taxon>
        <taxon>Embryophyta</taxon>
        <taxon>Tracheophyta</taxon>
        <taxon>Spermatophyta</taxon>
        <taxon>Magnoliopsida</taxon>
        <taxon>Liliopsida</taxon>
        <taxon>Araceae</taxon>
        <taxon>Aroideae</taxon>
        <taxon>Colocasieae</taxon>
        <taxon>Colocasia</taxon>
    </lineage>
</organism>
<protein>
    <recommendedName>
        <fullName evidence="3">UMP kinase</fullName>
        <ecNumber evidence="3">2.7.4.22</ecNumber>
    </recommendedName>
    <alternativeName>
        <fullName evidence="5">Uridine monophosphate kinase</fullName>
    </alternativeName>
</protein>
<evidence type="ECO:0000256" key="1">
    <source>
        <dbReference type="ARBA" id="ARBA00004791"/>
    </source>
</evidence>
<dbReference type="GO" id="GO:0033862">
    <property type="term" value="F:UMP kinase activity"/>
    <property type="evidence" value="ECO:0007669"/>
    <property type="project" value="UniProtKB-EC"/>
</dbReference>
<evidence type="ECO:0000256" key="5">
    <source>
        <dbReference type="ARBA" id="ARBA00032092"/>
    </source>
</evidence>
<evidence type="ECO:0000313" key="8">
    <source>
        <dbReference type="Proteomes" id="UP000652761"/>
    </source>
</evidence>
<dbReference type="EC" id="2.7.4.22" evidence="3"/>
<dbReference type="GO" id="GO:0006225">
    <property type="term" value="P:UDP biosynthetic process"/>
    <property type="evidence" value="ECO:0007669"/>
    <property type="project" value="TreeGrafter"/>
</dbReference>
<sequence>MMATVMNSVLLQASLEKIGVQTRVQTSFIMQEIAEPYIRRKAIRHLEKGRVVIFGGIGAGAGTPFFNTDTAAALRASELGADAILKGITVDSIFDCHQRSNNVVIFNLLETGNISRALCGDQVGTLIDQSGRIG</sequence>
<dbReference type="SUPFAM" id="SSF53633">
    <property type="entry name" value="Carbamate kinase-like"/>
    <property type="match status" value="1"/>
</dbReference>
<dbReference type="PANTHER" id="PTHR42833:SF1">
    <property type="entry name" value="UMP KINASE"/>
    <property type="match status" value="1"/>
</dbReference>
<evidence type="ECO:0000256" key="4">
    <source>
        <dbReference type="ARBA" id="ARBA00022975"/>
    </source>
</evidence>
<name>A0A843W650_COLES</name>
<dbReference type="Pfam" id="PF00696">
    <property type="entry name" value="AA_kinase"/>
    <property type="match status" value="1"/>
</dbReference>
<dbReference type="OrthoDB" id="409889at2759"/>
<dbReference type="AlphaFoldDB" id="A0A843W650"/>
<evidence type="ECO:0000256" key="2">
    <source>
        <dbReference type="ARBA" id="ARBA00007614"/>
    </source>
</evidence>